<dbReference type="EMBL" id="QUNO01000006">
    <property type="protein sequence ID" value="REH47342.1"/>
    <property type="molecule type" value="Genomic_DNA"/>
</dbReference>
<proteinExistence type="predicted"/>
<gene>
    <name evidence="2" type="ORF">BCF44_106507</name>
</gene>
<organism evidence="2 3">
    <name type="scientific">Kutzneria buriramensis</name>
    <dbReference type="NCBI Taxonomy" id="1045776"/>
    <lineage>
        <taxon>Bacteria</taxon>
        <taxon>Bacillati</taxon>
        <taxon>Actinomycetota</taxon>
        <taxon>Actinomycetes</taxon>
        <taxon>Pseudonocardiales</taxon>
        <taxon>Pseudonocardiaceae</taxon>
        <taxon>Kutzneria</taxon>
    </lineage>
</organism>
<evidence type="ECO:0000313" key="2">
    <source>
        <dbReference type="EMBL" id="REH47342.1"/>
    </source>
</evidence>
<reference evidence="2 3" key="1">
    <citation type="submission" date="2018-08" db="EMBL/GenBank/DDBJ databases">
        <title>Genomic Encyclopedia of Archaeal and Bacterial Type Strains, Phase II (KMG-II): from individual species to whole genera.</title>
        <authorList>
            <person name="Goeker M."/>
        </authorList>
    </citation>
    <scope>NUCLEOTIDE SEQUENCE [LARGE SCALE GENOMIC DNA]</scope>
    <source>
        <strain evidence="2 3">DSM 45791</strain>
    </source>
</reference>
<protein>
    <submittedName>
        <fullName evidence="2">Uncharacterized protein</fullName>
    </submittedName>
</protein>
<dbReference type="AlphaFoldDB" id="A0A3E0HLH8"/>
<accession>A0A3E0HLH8</accession>
<feature type="transmembrane region" description="Helical" evidence="1">
    <location>
        <begin position="411"/>
        <end position="432"/>
    </location>
</feature>
<sequence>MTAILDHYLTHVLPTGGHGVDEHDARPVGLPHPSRDPDTYHLRRVLTDPALLFTPDTTDTPARLATLMAFAWLTGRWDPARIPPDLRAPLARLRFLIWTFPARTGPATGEPHRVIELPDGQRLDLTDHRIDSQAQSARQQWLQALTAWEDDPWLAARQIDDPAAFERDLRWLVEAWPAPRIAPLPRQTGRLRLGPVAAQRRIAGEAAERWLERGSVTGAATALAPGNPWRWPLLAAYPLLAAGVTALAFTGHAGIARWAAVAVLALGLTATALAPIRYTPLALPRIPAAAAVGLALLLTLTTRWWLAVNAWPLGAALLAASTGYLMVEARQHGSGRLAAARRALVLLVLGVLHTVVLSITTLAFLVPVLADHGQCLTDWWQHNPWQPLPLSTAGTDSCAAALSTPNAAPPAATMLLMTGWSLSFGLAAQILWDDRPVTAPLGRLRRIRGVP</sequence>
<keyword evidence="3" id="KW-1185">Reference proteome</keyword>
<dbReference type="RefSeq" id="WP_116175943.1">
    <property type="nucleotide sequence ID" value="NZ_CP144375.1"/>
</dbReference>
<keyword evidence="1" id="KW-0472">Membrane</keyword>
<keyword evidence="1" id="KW-1133">Transmembrane helix</keyword>
<feature type="transmembrane region" description="Helical" evidence="1">
    <location>
        <begin position="255"/>
        <end position="274"/>
    </location>
</feature>
<feature type="transmembrane region" description="Helical" evidence="1">
    <location>
        <begin position="286"/>
        <end position="305"/>
    </location>
</feature>
<keyword evidence="1" id="KW-0812">Transmembrane</keyword>
<feature type="transmembrane region" description="Helical" evidence="1">
    <location>
        <begin position="311"/>
        <end position="327"/>
    </location>
</feature>
<feature type="transmembrane region" description="Helical" evidence="1">
    <location>
        <begin position="231"/>
        <end position="249"/>
    </location>
</feature>
<comment type="caution">
    <text evidence="2">The sequence shown here is derived from an EMBL/GenBank/DDBJ whole genome shotgun (WGS) entry which is preliminary data.</text>
</comment>
<name>A0A3E0HLH8_9PSEU</name>
<feature type="transmembrane region" description="Helical" evidence="1">
    <location>
        <begin position="343"/>
        <end position="370"/>
    </location>
</feature>
<dbReference type="OrthoDB" id="3455830at2"/>
<dbReference type="Proteomes" id="UP000256269">
    <property type="component" value="Unassembled WGS sequence"/>
</dbReference>
<evidence type="ECO:0000313" key="3">
    <source>
        <dbReference type="Proteomes" id="UP000256269"/>
    </source>
</evidence>
<evidence type="ECO:0000256" key="1">
    <source>
        <dbReference type="SAM" id="Phobius"/>
    </source>
</evidence>